<gene>
    <name evidence="2" type="ORF">FOC37_10125</name>
</gene>
<protein>
    <recommendedName>
        <fullName evidence="1">Immunity protein 40 domain-containing protein</fullName>
    </recommendedName>
</protein>
<proteinExistence type="predicted"/>
<name>A0ABX6F9Z7_YERIN</name>
<sequence>MISQILELYARCGRSLSNNGLDEAVLPLSEAEYALNLFAEKGWIILGGDVYQYNQSGEMDNFYADWFYSSTNCIESIAHAKNHLSKLVGDNLFVSFTIKNQ</sequence>
<dbReference type="GeneID" id="58046621"/>
<accession>A0ABX6F9Z7</accession>
<evidence type="ECO:0000313" key="2">
    <source>
        <dbReference type="EMBL" id="QGR70696.1"/>
    </source>
</evidence>
<feature type="domain" description="Immunity protein 40" evidence="1">
    <location>
        <begin position="15"/>
        <end position="82"/>
    </location>
</feature>
<dbReference type="Pfam" id="PF15569">
    <property type="entry name" value="Imm40"/>
    <property type="match status" value="1"/>
</dbReference>
<organism evidence="2 3">
    <name type="scientific">Yersinia intermedia</name>
    <dbReference type="NCBI Taxonomy" id="631"/>
    <lineage>
        <taxon>Bacteria</taxon>
        <taxon>Pseudomonadati</taxon>
        <taxon>Pseudomonadota</taxon>
        <taxon>Gammaproteobacteria</taxon>
        <taxon>Enterobacterales</taxon>
        <taxon>Yersiniaceae</taxon>
        <taxon>Yersinia</taxon>
    </lineage>
</organism>
<dbReference type="RefSeq" id="WP_050297691.1">
    <property type="nucleotide sequence ID" value="NZ_CABHYB010000053.1"/>
</dbReference>
<dbReference type="Proteomes" id="UP000424966">
    <property type="component" value="Chromosome"/>
</dbReference>
<dbReference type="EMBL" id="CP046294">
    <property type="protein sequence ID" value="QGR70696.1"/>
    <property type="molecule type" value="Genomic_DNA"/>
</dbReference>
<reference evidence="2 3" key="1">
    <citation type="submission" date="2019-11" db="EMBL/GenBank/DDBJ databases">
        <title>FDA dAtabase for Regulatory Grade micrObial Sequences (FDA-ARGOS): Supporting development and validation of Infectious Disease Dx tests.</title>
        <authorList>
            <person name="Patel R."/>
            <person name="Rucinski S."/>
            <person name="Tallon L."/>
            <person name="Sadzewicz L."/>
            <person name="Vavikolanu K."/>
            <person name="Mehta A."/>
            <person name="Aluvathingal J."/>
            <person name="Nadendla S."/>
            <person name="Nandy P."/>
            <person name="Geyer C."/>
            <person name="Yan Y."/>
            <person name="Sichtig H."/>
        </authorList>
    </citation>
    <scope>NUCLEOTIDE SEQUENCE [LARGE SCALE GENOMIC DNA]</scope>
    <source>
        <strain evidence="2 3">FDAARGOS_729</strain>
    </source>
</reference>
<evidence type="ECO:0000313" key="3">
    <source>
        <dbReference type="Proteomes" id="UP000424966"/>
    </source>
</evidence>
<keyword evidence="3" id="KW-1185">Reference proteome</keyword>
<dbReference type="InterPro" id="IPR029080">
    <property type="entry name" value="Imm40"/>
</dbReference>
<evidence type="ECO:0000259" key="1">
    <source>
        <dbReference type="Pfam" id="PF15569"/>
    </source>
</evidence>